<comment type="caution">
    <text evidence="4">The sequence shown here is derived from an EMBL/GenBank/DDBJ whole genome shotgun (WGS) entry which is preliminary data.</text>
</comment>
<dbReference type="EMBL" id="SMAD01000002">
    <property type="protein sequence ID" value="TCS88981.1"/>
    <property type="molecule type" value="Genomic_DNA"/>
</dbReference>
<protein>
    <submittedName>
        <fullName evidence="4">Phospholipase C</fullName>
    </submittedName>
</protein>
<dbReference type="Pfam" id="PF04185">
    <property type="entry name" value="Phosphoesterase"/>
    <property type="match status" value="2"/>
</dbReference>
<dbReference type="Gene3D" id="3.40.720.10">
    <property type="entry name" value="Alkaline Phosphatase, subunit A"/>
    <property type="match status" value="2"/>
</dbReference>
<sequence length="851" mass="96281">MDATRREFIRQASLLAGGVGIWDKLPASIKKAFEIDPGPGTTFYDAEHIVVLMQENRSFDHSFGTLQGVRGFNDPRALRQPGGNKVWLQRNKAGETYAPFRLNIKDTRATWMGSLPHSWPDMTDARNSGKMDQWLEAKKPGNKDFEGMPLTMGYYNREDLPFYYALADAFTVCDQYFCSSLTGTTPNRLYLWSGTIRDEGRTNAPANVRNSDVTYEKEASWRAFPELLERHGVSWRIYQNELSLDTGLSGEEEAWLANFTDNPIEWFTQYHVRYSAAYLRELSRKAEALGKELRDLEEEREYPEKEKEYREKEALLGRLNAEISKWSPENFAKLDETARNIHRRAFTTNENDPNYHRLKDLAYEENGEERNTSIPAGDVLHRFREDVKNKQLPAVSWLVAPERFSDHPGSPWYGAWYISEVMDILTGDPETWKKTIFLITYDENDGYFDHVAPFVPPVPGKKHTGKVSEGIDTKTEYVSLEEEIREKGENKEDAREGPIGLGFRVPMIVASPWSRGGRVNSQVFDHTSVLQFMESFFSKKTGKALRETNISAWRRTVCGNLQSAFMAYGGEKIDYPAPVNRQAFIKSIYNAKFRQLPSGYKTLSAEAIDRVNRRLQPEDIMPAQEPGIRDACALPYQLAVNGRLEKDRQAFTINFQAGNSAFGKEAAGAPFLVYAPGSYLAAESVPGPAVYEKCRNWAYAVTAGDKLADTWPLGNFGEGVYELEVYGPNGFFRSFRGTQKDPLLLIEEEYVPEPRKAGTLADSLRLKIRNFSAVDAVRLTLSGKDYGMLPQTALIPPGAATLMTIDTGKSYGWYDLRLTAEGYEAFEQRLAGRVETGGPRKTDPVMGRTSV</sequence>
<keyword evidence="5" id="KW-1185">Reference proteome</keyword>
<dbReference type="GO" id="GO:0034480">
    <property type="term" value="F:phosphatidylcholine phospholipase C activity"/>
    <property type="evidence" value="ECO:0007669"/>
    <property type="project" value="InterPro"/>
</dbReference>
<organism evidence="4 5">
    <name type="scientific">Anseongella ginsenosidimutans</name>
    <dbReference type="NCBI Taxonomy" id="496056"/>
    <lineage>
        <taxon>Bacteria</taxon>
        <taxon>Pseudomonadati</taxon>
        <taxon>Bacteroidota</taxon>
        <taxon>Sphingobacteriia</taxon>
        <taxon>Sphingobacteriales</taxon>
        <taxon>Sphingobacteriaceae</taxon>
        <taxon>Anseongella</taxon>
    </lineage>
</organism>
<keyword evidence="2" id="KW-0175">Coiled coil</keyword>
<feature type="coiled-coil region" evidence="2">
    <location>
        <begin position="279"/>
        <end position="322"/>
    </location>
</feature>
<evidence type="ECO:0000256" key="2">
    <source>
        <dbReference type="SAM" id="Coils"/>
    </source>
</evidence>
<keyword evidence="1" id="KW-0378">Hydrolase</keyword>
<dbReference type="InterPro" id="IPR008475">
    <property type="entry name" value="PLipase_C_C"/>
</dbReference>
<dbReference type="PANTHER" id="PTHR31956">
    <property type="entry name" value="NON-SPECIFIC PHOSPHOLIPASE C4-RELATED"/>
    <property type="match status" value="1"/>
</dbReference>
<dbReference type="InterPro" id="IPR017767">
    <property type="entry name" value="PC-PLC"/>
</dbReference>
<dbReference type="AlphaFoldDB" id="A0A4R3KV73"/>
<feature type="domain" description="Bacterial phospholipase C C-terminal" evidence="3">
    <location>
        <begin position="631"/>
        <end position="737"/>
    </location>
</feature>
<dbReference type="PANTHER" id="PTHR31956:SF1">
    <property type="entry name" value="NON-SPECIFIC PHOSPHOLIPASE C1"/>
    <property type="match status" value="1"/>
</dbReference>
<name>A0A4R3KV73_9SPHI</name>
<evidence type="ECO:0000256" key="1">
    <source>
        <dbReference type="ARBA" id="ARBA00022801"/>
    </source>
</evidence>
<evidence type="ECO:0000313" key="5">
    <source>
        <dbReference type="Proteomes" id="UP000295807"/>
    </source>
</evidence>
<reference evidence="4 5" key="1">
    <citation type="submission" date="2019-03" db="EMBL/GenBank/DDBJ databases">
        <title>Genomic Encyclopedia of Type Strains, Phase IV (KMG-IV): sequencing the most valuable type-strain genomes for metagenomic binning, comparative biology and taxonomic classification.</title>
        <authorList>
            <person name="Goeker M."/>
        </authorList>
    </citation>
    <scope>NUCLEOTIDE SEQUENCE [LARGE SCALE GENOMIC DNA]</scope>
    <source>
        <strain evidence="4 5">DSM 21100</strain>
    </source>
</reference>
<evidence type="ECO:0000259" key="3">
    <source>
        <dbReference type="Pfam" id="PF05506"/>
    </source>
</evidence>
<dbReference type="Proteomes" id="UP000295807">
    <property type="component" value="Unassembled WGS sequence"/>
</dbReference>
<dbReference type="InterPro" id="IPR017850">
    <property type="entry name" value="Alkaline_phosphatase_core_sf"/>
</dbReference>
<dbReference type="Pfam" id="PF05506">
    <property type="entry name" value="PLipase_C_C"/>
    <property type="match status" value="1"/>
</dbReference>
<dbReference type="GO" id="GO:0016042">
    <property type="term" value="P:lipid catabolic process"/>
    <property type="evidence" value="ECO:0007669"/>
    <property type="project" value="InterPro"/>
</dbReference>
<dbReference type="RefSeq" id="WP_132128086.1">
    <property type="nucleotide sequence ID" value="NZ_CP042432.1"/>
</dbReference>
<dbReference type="InterPro" id="IPR007312">
    <property type="entry name" value="Phosphoesterase"/>
</dbReference>
<evidence type="ECO:0000313" key="4">
    <source>
        <dbReference type="EMBL" id="TCS88981.1"/>
    </source>
</evidence>
<dbReference type="OrthoDB" id="980947at2"/>
<proteinExistence type="predicted"/>
<gene>
    <name evidence="4" type="ORF">EDD80_102172</name>
</gene>
<accession>A0A4R3KV73</accession>
<dbReference type="NCBIfam" id="TIGR03396">
    <property type="entry name" value="PC_PLC"/>
    <property type="match status" value="1"/>
</dbReference>